<feature type="region of interest" description="Disordered" evidence="7">
    <location>
        <begin position="532"/>
        <end position="583"/>
    </location>
</feature>
<name>A0A8H7II69_9AGAM</name>
<evidence type="ECO:0000256" key="7">
    <source>
        <dbReference type="SAM" id="MobiDB-lite"/>
    </source>
</evidence>
<feature type="region of interest" description="Disordered" evidence="7">
    <location>
        <begin position="231"/>
        <end position="251"/>
    </location>
</feature>
<dbReference type="Proteomes" id="UP000614334">
    <property type="component" value="Unassembled WGS sequence"/>
</dbReference>
<feature type="region of interest" description="Disordered" evidence="7">
    <location>
        <begin position="334"/>
        <end position="394"/>
    </location>
</feature>
<feature type="compositionally biased region" description="Low complexity" evidence="7">
    <location>
        <begin position="70"/>
        <end position="83"/>
    </location>
</feature>
<feature type="region of interest" description="Disordered" evidence="7">
    <location>
        <begin position="408"/>
        <end position="496"/>
    </location>
</feature>
<dbReference type="PRINTS" id="PR00619">
    <property type="entry name" value="GATAZNFINGER"/>
</dbReference>
<proteinExistence type="predicted"/>
<dbReference type="PANTHER" id="PTHR10071:SF281">
    <property type="entry name" value="BOX A-BINDING FACTOR-RELATED"/>
    <property type="match status" value="1"/>
</dbReference>
<evidence type="ECO:0000313" key="9">
    <source>
        <dbReference type="EMBL" id="KAF8757927.1"/>
    </source>
</evidence>
<keyword evidence="3 6" id="KW-0863">Zinc-finger</keyword>
<dbReference type="GO" id="GO:0045944">
    <property type="term" value="P:positive regulation of transcription by RNA polymerase II"/>
    <property type="evidence" value="ECO:0007669"/>
    <property type="project" value="TreeGrafter"/>
</dbReference>
<evidence type="ECO:0000256" key="3">
    <source>
        <dbReference type="ARBA" id="ARBA00022771"/>
    </source>
</evidence>
<dbReference type="EMBL" id="JACYCF010000004">
    <property type="protein sequence ID" value="KAF8757927.1"/>
    <property type="molecule type" value="Genomic_DNA"/>
</dbReference>
<dbReference type="SMART" id="SM00401">
    <property type="entry name" value="ZnF_GATA"/>
    <property type="match status" value="1"/>
</dbReference>
<feature type="compositionally biased region" description="Basic residues" evidence="7">
    <location>
        <begin position="351"/>
        <end position="360"/>
    </location>
</feature>
<feature type="compositionally biased region" description="Basic and acidic residues" evidence="7">
    <location>
        <begin position="432"/>
        <end position="449"/>
    </location>
</feature>
<feature type="compositionally biased region" description="Polar residues" evidence="7">
    <location>
        <begin position="156"/>
        <end position="175"/>
    </location>
</feature>
<feature type="compositionally biased region" description="Basic and acidic residues" evidence="7">
    <location>
        <begin position="538"/>
        <end position="548"/>
    </location>
</feature>
<dbReference type="InterPro" id="IPR000679">
    <property type="entry name" value="Znf_GATA"/>
</dbReference>
<dbReference type="SUPFAM" id="SSF57716">
    <property type="entry name" value="Glucocorticoid receptor-like (DNA-binding domain)"/>
    <property type="match status" value="1"/>
</dbReference>
<keyword evidence="4" id="KW-0862">Zinc</keyword>
<dbReference type="GO" id="GO:0008270">
    <property type="term" value="F:zinc ion binding"/>
    <property type="evidence" value="ECO:0007669"/>
    <property type="project" value="UniProtKB-KW"/>
</dbReference>
<organism evidence="9 10">
    <name type="scientific">Rhizoctonia solani</name>
    <dbReference type="NCBI Taxonomy" id="456999"/>
    <lineage>
        <taxon>Eukaryota</taxon>
        <taxon>Fungi</taxon>
        <taxon>Dikarya</taxon>
        <taxon>Basidiomycota</taxon>
        <taxon>Agaricomycotina</taxon>
        <taxon>Agaricomycetes</taxon>
        <taxon>Cantharellales</taxon>
        <taxon>Ceratobasidiaceae</taxon>
        <taxon>Rhizoctonia</taxon>
    </lineage>
</organism>
<comment type="subcellular location">
    <subcellularLocation>
        <location evidence="1">Nucleus</location>
    </subcellularLocation>
</comment>
<evidence type="ECO:0000256" key="2">
    <source>
        <dbReference type="ARBA" id="ARBA00022723"/>
    </source>
</evidence>
<comment type="caution">
    <text evidence="9">The sequence shown here is derived from an EMBL/GenBank/DDBJ whole genome shotgun (WGS) entry which is preliminary data.</text>
</comment>
<dbReference type="GO" id="GO:0000981">
    <property type="term" value="F:DNA-binding transcription factor activity, RNA polymerase II-specific"/>
    <property type="evidence" value="ECO:0007669"/>
    <property type="project" value="TreeGrafter"/>
</dbReference>
<accession>A0A8H7II69</accession>
<dbReference type="PANTHER" id="PTHR10071">
    <property type="entry name" value="TRANSCRIPTION FACTOR GATA FAMILY MEMBER"/>
    <property type="match status" value="1"/>
</dbReference>
<dbReference type="InterPro" id="IPR039355">
    <property type="entry name" value="Transcription_factor_GATA"/>
</dbReference>
<feature type="domain" description="GATA-type" evidence="8">
    <location>
        <begin position="252"/>
        <end position="305"/>
    </location>
</feature>
<evidence type="ECO:0000256" key="5">
    <source>
        <dbReference type="ARBA" id="ARBA00023242"/>
    </source>
</evidence>
<dbReference type="CDD" id="cd00202">
    <property type="entry name" value="ZnF_GATA"/>
    <property type="match status" value="1"/>
</dbReference>
<evidence type="ECO:0000256" key="1">
    <source>
        <dbReference type="ARBA" id="ARBA00004123"/>
    </source>
</evidence>
<evidence type="ECO:0000313" key="10">
    <source>
        <dbReference type="Proteomes" id="UP000614334"/>
    </source>
</evidence>
<dbReference type="InterPro" id="IPR013088">
    <property type="entry name" value="Znf_NHR/GATA"/>
</dbReference>
<keyword evidence="5" id="KW-0539">Nucleus</keyword>
<dbReference type="GO" id="GO:0005634">
    <property type="term" value="C:nucleus"/>
    <property type="evidence" value="ECO:0007669"/>
    <property type="project" value="UniProtKB-SubCell"/>
</dbReference>
<dbReference type="Pfam" id="PF00320">
    <property type="entry name" value="GATA"/>
    <property type="match status" value="1"/>
</dbReference>
<dbReference type="PROSITE" id="PS50114">
    <property type="entry name" value="GATA_ZN_FINGER_2"/>
    <property type="match status" value="1"/>
</dbReference>
<dbReference type="GO" id="GO:0000978">
    <property type="term" value="F:RNA polymerase II cis-regulatory region sequence-specific DNA binding"/>
    <property type="evidence" value="ECO:0007669"/>
    <property type="project" value="TreeGrafter"/>
</dbReference>
<evidence type="ECO:0000256" key="6">
    <source>
        <dbReference type="PROSITE-ProRule" id="PRU00094"/>
    </source>
</evidence>
<protein>
    <submittedName>
        <fullName evidence="9">Zinc finger binding DNA consensus sequence [AT]GATA[AG]</fullName>
    </submittedName>
</protein>
<dbReference type="AlphaFoldDB" id="A0A8H7II69"/>
<feature type="compositionally biased region" description="Polar residues" evidence="7">
    <location>
        <begin position="231"/>
        <end position="240"/>
    </location>
</feature>
<dbReference type="PROSITE" id="PS00344">
    <property type="entry name" value="GATA_ZN_FINGER_1"/>
    <property type="match status" value="1"/>
</dbReference>
<dbReference type="FunFam" id="3.30.50.10:FF:000007">
    <property type="entry name" value="Nitrogen regulatory AreA, N-terminal"/>
    <property type="match status" value="1"/>
</dbReference>
<dbReference type="Gene3D" id="3.30.50.10">
    <property type="entry name" value="Erythroid Transcription Factor GATA-1, subunit A"/>
    <property type="match status" value="1"/>
</dbReference>
<gene>
    <name evidence="9" type="ORF">RHS01_03267</name>
</gene>
<feature type="region of interest" description="Disordered" evidence="7">
    <location>
        <begin position="146"/>
        <end position="175"/>
    </location>
</feature>
<feature type="compositionally biased region" description="Pro residues" evidence="7">
    <location>
        <begin position="365"/>
        <end position="380"/>
    </location>
</feature>
<feature type="region of interest" description="Disordered" evidence="7">
    <location>
        <begin position="64"/>
        <end position="92"/>
    </location>
</feature>
<reference evidence="9" key="1">
    <citation type="submission" date="2020-09" db="EMBL/GenBank/DDBJ databases">
        <title>Comparative genome analyses of four rice-infecting Rhizoctonia solani isolates reveal extensive enrichment of homogalacturonan modification genes.</title>
        <authorList>
            <person name="Lee D.-Y."/>
            <person name="Jeon J."/>
            <person name="Kim K.-T."/>
            <person name="Cheong K."/>
            <person name="Song H."/>
            <person name="Choi G."/>
            <person name="Ko J."/>
            <person name="Opiyo S.O."/>
            <person name="Zuo S."/>
            <person name="Madhav S."/>
            <person name="Lee Y.-H."/>
            <person name="Wang G.-L."/>
        </authorList>
    </citation>
    <scope>NUCLEOTIDE SEQUENCE</scope>
    <source>
        <strain evidence="9">AG1-IA B2</strain>
    </source>
</reference>
<sequence length="583" mass="61512">MGGFCCRITFGQQSFAKRTPVSHRRTAAANHPESLRVLALPSSPPRPQLIVDPALQMLSQPHSAALGEKTPASPWSAATTAPAPATPATPATPVPRLQLQLQLPGSGDPHHGPVVCQLRNRDHSAMEAGYRGSMIAPSQCGLYAKSRRQPRPVTLGRTSTPSYTFVSQQPPAVSPTGLNEPTGAITSAATATGPGSHPGGTCPGDGRCDGTGGASACAGCPAFNNNMAAASSHDQPQAQVRTPGLSDRPSGAPGALSCTNCGTSTTPLWRRDDAGNNICNACGLYHKLHGTHRPEAMKKSVIKRRKRVTAAGPSKQAEQAAAEALVAVGRGPDGTIHGVLENDTVDLDSQHKKKRQRKAKQTAPVPDPNAPLGLPPPGPPSTSSQGENGAGSPVPLARYIDEAALVEPSATSPAAQYHRDSILPPPTLPGMEDDRRYNNRGRNNNERGHAPGYLGAPPRERDEGASAVHAVSPSPLHHHGPHDPANSPPIPTRAELEKHYVDLRAERARLEDMLRRTDVMLAGVKRGIDEAGIAENGVDERERTRERPSVAAKTPPIESVSLPPRSPRERANTLWALNNVEKP</sequence>
<evidence type="ECO:0000259" key="8">
    <source>
        <dbReference type="PROSITE" id="PS50114"/>
    </source>
</evidence>
<evidence type="ECO:0000256" key="4">
    <source>
        <dbReference type="ARBA" id="ARBA00022833"/>
    </source>
</evidence>
<dbReference type="GO" id="GO:0000122">
    <property type="term" value="P:negative regulation of transcription by RNA polymerase II"/>
    <property type="evidence" value="ECO:0007669"/>
    <property type="project" value="TreeGrafter"/>
</dbReference>
<keyword evidence="2" id="KW-0479">Metal-binding</keyword>